<feature type="region of interest" description="Disordered" evidence="1">
    <location>
        <begin position="1"/>
        <end position="54"/>
    </location>
</feature>
<accession>A0AAE8MCN5</accession>
<dbReference type="PANTHER" id="PTHR47843">
    <property type="entry name" value="BTB DOMAIN-CONTAINING PROTEIN-RELATED"/>
    <property type="match status" value="1"/>
</dbReference>
<evidence type="ECO:0000256" key="1">
    <source>
        <dbReference type="SAM" id="MobiDB-lite"/>
    </source>
</evidence>
<feature type="compositionally biased region" description="Basic residues" evidence="1">
    <location>
        <begin position="386"/>
        <end position="399"/>
    </location>
</feature>
<keyword evidence="3" id="KW-1185">Reference proteome</keyword>
<dbReference type="CDD" id="cd18186">
    <property type="entry name" value="BTB_POZ_ZBTB_KLHL-like"/>
    <property type="match status" value="1"/>
</dbReference>
<dbReference type="Proteomes" id="UP001187734">
    <property type="component" value="Unassembled WGS sequence"/>
</dbReference>
<reference evidence="2" key="1">
    <citation type="submission" date="2018-03" db="EMBL/GenBank/DDBJ databases">
        <authorList>
            <person name="Guldener U."/>
        </authorList>
    </citation>
    <scope>NUCLEOTIDE SEQUENCE</scope>
</reference>
<evidence type="ECO:0000313" key="2">
    <source>
        <dbReference type="EMBL" id="SPJ79518.1"/>
    </source>
</evidence>
<feature type="compositionally biased region" description="Basic and acidic residues" evidence="1">
    <location>
        <begin position="19"/>
        <end position="49"/>
    </location>
</feature>
<dbReference type="Gene3D" id="3.30.710.10">
    <property type="entry name" value="Potassium Channel Kv1.1, Chain A"/>
    <property type="match status" value="1"/>
</dbReference>
<feature type="compositionally biased region" description="Polar residues" evidence="1">
    <location>
        <begin position="1"/>
        <end position="12"/>
    </location>
</feature>
<comment type="caution">
    <text evidence="2">The sequence shown here is derived from an EMBL/GenBank/DDBJ whole genome shotgun (WGS) entry which is preliminary data.</text>
</comment>
<feature type="compositionally biased region" description="Polar residues" evidence="1">
    <location>
        <begin position="361"/>
        <end position="377"/>
    </location>
</feature>
<evidence type="ECO:0000313" key="3">
    <source>
        <dbReference type="Proteomes" id="UP001187734"/>
    </source>
</evidence>
<gene>
    <name evidence="2" type="ORF">FTOL_07909</name>
</gene>
<dbReference type="EMBL" id="ONZP01000270">
    <property type="protein sequence ID" value="SPJ79518.1"/>
    <property type="molecule type" value="Genomic_DNA"/>
</dbReference>
<sequence>MSTPRTPFNSSAGDFKPYQADKRAMQDDAKARPGTCDKHKGPLPERSDNDSSTWRSSILQEGFGNASLEEHRLKDYSQGKGRLGVIGDATFQRSAAPSVGFPASVSSADKKKLDLLRGSGIDIHVGTSALPCDQWSLPLNFISHYSPYLKAASTSNDEGPHKRINLPEHDPAVFGLFVEWMYYGSYNAISMAPDPHIHAKCWILGDKLECPEFKNYVMGLLYTQHITSPFAKNVTYEEVEYVCDNTSSSAKLRQYYENFVVRHYATPGKLPGSTEAWDALFQKHSEMRIALLQSMRDNFAGGNLMKDIVEYLESTEGRKRKGKKEKEEQKESQTSVDGKAPDEVHEGASSMHHVPKVEAGSPSTIITSGQEDTNETLISADPKPESKRRKTARQRAKRHLVNETPELSARDDNDSLSEHEPEQVRTEQAEAEATPEPAKDEGNASTDSEQIALQTSSKPIGRGRR</sequence>
<dbReference type="PANTHER" id="PTHR47843:SF2">
    <property type="entry name" value="BTB DOMAIN-CONTAINING PROTEIN"/>
    <property type="match status" value="1"/>
</dbReference>
<protein>
    <recommendedName>
        <fullName evidence="4">BTB domain-containing protein</fullName>
    </recommendedName>
</protein>
<dbReference type="AlphaFoldDB" id="A0AAE8MCN5"/>
<feature type="compositionally biased region" description="Basic and acidic residues" evidence="1">
    <location>
        <begin position="408"/>
        <end position="428"/>
    </location>
</feature>
<dbReference type="SUPFAM" id="SSF54695">
    <property type="entry name" value="POZ domain"/>
    <property type="match status" value="1"/>
</dbReference>
<evidence type="ECO:0008006" key="4">
    <source>
        <dbReference type="Google" id="ProtNLM"/>
    </source>
</evidence>
<dbReference type="InterPro" id="IPR011333">
    <property type="entry name" value="SKP1/BTB/POZ_sf"/>
</dbReference>
<proteinExistence type="predicted"/>
<organism evidence="2 3">
    <name type="scientific">Fusarium torulosum</name>
    <dbReference type="NCBI Taxonomy" id="33205"/>
    <lineage>
        <taxon>Eukaryota</taxon>
        <taxon>Fungi</taxon>
        <taxon>Dikarya</taxon>
        <taxon>Ascomycota</taxon>
        <taxon>Pezizomycotina</taxon>
        <taxon>Sordariomycetes</taxon>
        <taxon>Hypocreomycetidae</taxon>
        <taxon>Hypocreales</taxon>
        <taxon>Nectriaceae</taxon>
        <taxon>Fusarium</taxon>
    </lineage>
</organism>
<feature type="compositionally biased region" description="Polar residues" evidence="1">
    <location>
        <begin position="443"/>
        <end position="458"/>
    </location>
</feature>
<name>A0AAE8MCN5_9HYPO</name>
<feature type="region of interest" description="Disordered" evidence="1">
    <location>
        <begin position="316"/>
        <end position="465"/>
    </location>
</feature>